<evidence type="ECO:0000259" key="7">
    <source>
        <dbReference type="Pfam" id="PF07005"/>
    </source>
</evidence>
<dbReference type="InterPro" id="IPR031475">
    <property type="entry name" value="NBD_C"/>
</dbReference>
<dbReference type="OrthoDB" id="9778478at2"/>
<reference evidence="9 10" key="1">
    <citation type="journal article" date="2016" name="Sci. Rep.">
        <title>Complete genome sequence and transcriptomic analysis of a novel marine strain Bacillus weihaiensis reveals the mechanism of brown algae degradation.</title>
        <authorList>
            <person name="Zhu Y."/>
            <person name="Chen P."/>
            <person name="Bao Y."/>
            <person name="Men Y."/>
            <person name="Zeng Y."/>
            <person name="Yang J."/>
            <person name="Sun J."/>
            <person name="Sun Y."/>
        </authorList>
    </citation>
    <scope>NUCLEOTIDE SEQUENCE [LARGE SCALE GENOMIC DNA]</scope>
    <source>
        <strain evidence="9 10">Alg07</strain>
    </source>
</reference>
<evidence type="ECO:0000256" key="1">
    <source>
        <dbReference type="ARBA" id="ARBA00005715"/>
    </source>
</evidence>
<evidence type="ECO:0000313" key="10">
    <source>
        <dbReference type="Proteomes" id="UP000181936"/>
    </source>
</evidence>
<dbReference type="SUPFAM" id="SSF142764">
    <property type="entry name" value="YgbK-like"/>
    <property type="match status" value="1"/>
</dbReference>
<evidence type="ECO:0000256" key="5">
    <source>
        <dbReference type="ARBA" id="ARBA00022840"/>
    </source>
</evidence>
<keyword evidence="4" id="KW-0418">Kinase</keyword>
<organism evidence="9 10">
    <name type="scientific">Bacillus weihaiensis</name>
    <dbReference type="NCBI Taxonomy" id="1547283"/>
    <lineage>
        <taxon>Bacteria</taxon>
        <taxon>Bacillati</taxon>
        <taxon>Bacillota</taxon>
        <taxon>Bacilli</taxon>
        <taxon>Bacillales</taxon>
        <taxon>Bacillaceae</taxon>
        <taxon>Bacillus</taxon>
    </lineage>
</organism>
<evidence type="ECO:0000256" key="6">
    <source>
        <dbReference type="ARBA" id="ARBA00023277"/>
    </source>
</evidence>
<dbReference type="InterPro" id="IPR037051">
    <property type="entry name" value="4-carb_acid_sugar_kinase_N_sf"/>
</dbReference>
<protein>
    <recommendedName>
        <fullName evidence="11">Hrp-dependent type III effector protein</fullName>
    </recommendedName>
</protein>
<keyword evidence="10" id="KW-1185">Reference proteome</keyword>
<feature type="domain" description="Four-carbon acid sugar kinase nucleotide binding" evidence="8">
    <location>
        <begin position="254"/>
        <end position="419"/>
    </location>
</feature>
<evidence type="ECO:0000256" key="4">
    <source>
        <dbReference type="ARBA" id="ARBA00022777"/>
    </source>
</evidence>
<feature type="domain" description="Four-carbon acid sugar kinase N-terminal" evidence="7">
    <location>
        <begin position="5"/>
        <end position="229"/>
    </location>
</feature>
<keyword evidence="6" id="KW-0119">Carbohydrate metabolism</keyword>
<dbReference type="Gene3D" id="3.40.980.20">
    <property type="entry name" value="Four-carbon acid sugar kinase, nucleotide binding domain"/>
    <property type="match status" value="1"/>
</dbReference>
<keyword evidence="5" id="KW-0067">ATP-binding</keyword>
<dbReference type="RefSeq" id="WP_072580586.1">
    <property type="nucleotide sequence ID" value="NZ_CP016020.1"/>
</dbReference>
<comment type="similarity">
    <text evidence="1">Belongs to the four-carbon acid sugar kinase family.</text>
</comment>
<evidence type="ECO:0000259" key="8">
    <source>
        <dbReference type="Pfam" id="PF17042"/>
    </source>
</evidence>
<evidence type="ECO:0008006" key="11">
    <source>
        <dbReference type="Google" id="ProtNLM"/>
    </source>
</evidence>
<dbReference type="Proteomes" id="UP000181936">
    <property type="component" value="Chromosome"/>
</dbReference>
<sequence>MDKRIGIIADDLTGANDSGVQLAKKGFSTTVMIDINGLVQSTVGEGTEVLVIDSDSRAMDPCKACERTAMAASFLLEEKYTYLYKKVDSTLRGNIAAELKEAVAIYQPEIVVFAPAFPQLNRTTKNGNHFVHNVLLHETEFAHDPKTPVATSSIPDLLQSEVDEELFLLNIAAIRSSHEEGINTIKKALLASRWFICDAETEADLVKIVRLFANFSERILWSGSGGLIDYIPEVLGLSPGKKNGYEQHEINKILTVSGSLSQNTQQQIKRLRTEEDCAVIELNPVELLTKTFTSTDILEKLNGRKEKHLVLYLDNSGENRREAKLTGAMLGYDHHQVSERLSGELGLIVASIIEKEEEINGFILTGGDTAKSVCSALGVTTLSLISEIEPGLPFGKINTGERTFWTVTKAGGFGNEDALVSALKFMTREGDQDGK</sequence>
<dbReference type="GO" id="GO:0005524">
    <property type="term" value="F:ATP binding"/>
    <property type="evidence" value="ECO:0007669"/>
    <property type="project" value="UniProtKB-KW"/>
</dbReference>
<dbReference type="Pfam" id="PF17042">
    <property type="entry name" value="NBD_C"/>
    <property type="match status" value="1"/>
</dbReference>
<dbReference type="KEGG" id="bwh:A9C19_14215"/>
<evidence type="ECO:0000256" key="3">
    <source>
        <dbReference type="ARBA" id="ARBA00022741"/>
    </source>
</evidence>
<evidence type="ECO:0000313" key="9">
    <source>
        <dbReference type="EMBL" id="APH05793.1"/>
    </source>
</evidence>
<name>A0A1L3MTY4_9BACI</name>
<dbReference type="Pfam" id="PF07005">
    <property type="entry name" value="SBD_N"/>
    <property type="match status" value="1"/>
</dbReference>
<dbReference type="InterPro" id="IPR010737">
    <property type="entry name" value="4-carb_acid_sugar_kinase_N"/>
</dbReference>
<proteinExistence type="inferred from homology"/>
<dbReference type="AlphaFoldDB" id="A0A1L3MTY4"/>
<accession>A0A1L3MTY4</accession>
<dbReference type="EMBL" id="CP016020">
    <property type="protein sequence ID" value="APH05793.1"/>
    <property type="molecule type" value="Genomic_DNA"/>
</dbReference>
<evidence type="ECO:0000256" key="2">
    <source>
        <dbReference type="ARBA" id="ARBA00022679"/>
    </source>
</evidence>
<gene>
    <name evidence="9" type="ORF">A9C19_14215</name>
</gene>
<keyword evidence="2" id="KW-0808">Transferase</keyword>
<keyword evidence="3" id="KW-0547">Nucleotide-binding</keyword>
<dbReference type="GO" id="GO:0016301">
    <property type="term" value="F:kinase activity"/>
    <property type="evidence" value="ECO:0007669"/>
    <property type="project" value="UniProtKB-KW"/>
</dbReference>
<dbReference type="InterPro" id="IPR042213">
    <property type="entry name" value="NBD_C_sf"/>
</dbReference>
<dbReference type="STRING" id="1547283.A9C19_14215"/>
<dbReference type="Gene3D" id="3.40.50.10840">
    <property type="entry name" value="Putative sugar-binding, N-terminal domain"/>
    <property type="match status" value="1"/>
</dbReference>